<feature type="region of interest" description="Disordered" evidence="16">
    <location>
        <begin position="38"/>
        <end position="110"/>
    </location>
</feature>
<feature type="transmembrane region" description="Helical" evidence="17">
    <location>
        <begin position="381"/>
        <end position="403"/>
    </location>
</feature>
<sequence>MPKRRRATHAQGELIPSPLSDLDSSLADPEVDLFAGMKKKKKKQVALDVEETAPEVAESVPAPAAAPAPTPAPVPAAAAPAAVEEKADSGVATPVEGRPKKKKKELPLDLDTAEAAPASVEGLDVTKKKKSKKAADDFARELDEMDAEDGEAGDLGEGEDDGDDPFARAEGGADGAVDSGKEAWVLEGRDPTYPELLSRFFYLLHQHNPELAGEKRRYTIVPPQVAREGTKKTVFANITDICRRLHRQPEHVIQFLYSELGTQGSIDGAQRLVMKGRYTQKQIENVLRKYITEYVTCKICKSPDTLLGKENRLYFMTCESCGSRRSVSAIKAGFKAQIGKRIKAAKTADSAKTRVALEKERVQRQGKEVTSGLTPIKAYLVAYNVLSASLWGYLLFLVLWFIATPRGTDLSSSSTLFTRWLGLGSSGTLPAPVYQAIEHLKGSYDFHGLGCLTKWTQTLAVMEVVHSLLGWVRSPVGTTAAQVASRLWTVWGVVEMSPETHTNPFFTTMLFAWSLTEVVRYSFYVTSLLGIDIPVLNYLRYTTFIPLYPLGAGSEALLSLSTLPPLSTLPILGDSFFALKPLASIIDSLPRSVRKALLSSAFGRALMWHMAKAGAAGKRAVKGAGEWGWMEYVKLVLFCGWPPALYVLYTHMLKQRKKFFAKGKTVGGANKAQ</sequence>
<dbReference type="SUPFAM" id="SSF100966">
    <property type="entry name" value="Translation initiation factor 2 beta, aIF2beta, N-terminal domain"/>
    <property type="match status" value="1"/>
</dbReference>
<evidence type="ECO:0000256" key="6">
    <source>
        <dbReference type="ARBA" id="ARBA00022516"/>
    </source>
</evidence>
<dbReference type="Pfam" id="PF04387">
    <property type="entry name" value="PTPLA"/>
    <property type="match status" value="1"/>
</dbReference>
<feature type="compositionally biased region" description="Low complexity" evidence="16">
    <location>
        <begin position="16"/>
        <end position="25"/>
    </location>
</feature>
<evidence type="ECO:0000256" key="12">
    <source>
        <dbReference type="ARBA" id="ARBA00023098"/>
    </source>
</evidence>
<feature type="region of interest" description="Disordered" evidence="16">
    <location>
        <begin position="1"/>
        <end position="25"/>
    </location>
</feature>
<dbReference type="Proteomes" id="UP000279259">
    <property type="component" value="Unassembled WGS sequence"/>
</dbReference>
<keyword evidence="15" id="KW-0456">Lyase</keyword>
<dbReference type="Gene3D" id="3.30.30.170">
    <property type="match status" value="1"/>
</dbReference>
<dbReference type="PANTHER" id="PTHR23001">
    <property type="entry name" value="EUKARYOTIC TRANSLATION INITIATION FACTOR"/>
    <property type="match status" value="1"/>
</dbReference>
<evidence type="ECO:0000256" key="5">
    <source>
        <dbReference type="ARBA" id="ARBA00013122"/>
    </source>
</evidence>
<dbReference type="InterPro" id="IPR016189">
    <property type="entry name" value="Transl_init_fac_IF2/IF5_N"/>
</dbReference>
<dbReference type="EMBL" id="RSCD01000003">
    <property type="protein sequence ID" value="RSH93632.1"/>
    <property type="molecule type" value="Genomic_DNA"/>
</dbReference>
<dbReference type="GO" id="GO:0003743">
    <property type="term" value="F:translation initiation factor activity"/>
    <property type="evidence" value="ECO:0007669"/>
    <property type="project" value="UniProtKB-KW"/>
</dbReference>
<keyword evidence="14" id="KW-0275">Fatty acid biosynthesis</keyword>
<dbReference type="UniPathway" id="UPA00094"/>
<dbReference type="SMART" id="SM00653">
    <property type="entry name" value="eIF2B_5"/>
    <property type="match status" value="1"/>
</dbReference>
<organism evidence="19 20">
    <name type="scientific">Saitozyma podzolica</name>
    <dbReference type="NCBI Taxonomy" id="1890683"/>
    <lineage>
        <taxon>Eukaryota</taxon>
        <taxon>Fungi</taxon>
        <taxon>Dikarya</taxon>
        <taxon>Basidiomycota</taxon>
        <taxon>Agaricomycotina</taxon>
        <taxon>Tremellomycetes</taxon>
        <taxon>Tremellales</taxon>
        <taxon>Trimorphomycetaceae</taxon>
        <taxon>Saitozyma</taxon>
    </lineage>
</organism>
<dbReference type="InterPro" id="IPR002735">
    <property type="entry name" value="Transl_init_fac_IF2/IF5_dom"/>
</dbReference>
<protein>
    <recommendedName>
        <fullName evidence="5">very-long-chain (3R)-3-hydroxyacyl-CoA dehydratase</fullName>
        <ecNumber evidence="5">4.2.1.134</ecNumber>
    </recommendedName>
</protein>
<evidence type="ECO:0000256" key="1">
    <source>
        <dbReference type="ARBA" id="ARBA00004141"/>
    </source>
</evidence>
<feature type="compositionally biased region" description="Pro residues" evidence="16">
    <location>
        <begin position="64"/>
        <end position="74"/>
    </location>
</feature>
<keyword evidence="11 17" id="KW-1133">Transmembrane helix</keyword>
<dbReference type="OrthoDB" id="46988at2759"/>
<keyword evidence="8 17" id="KW-0812">Transmembrane</keyword>
<evidence type="ECO:0000313" key="20">
    <source>
        <dbReference type="Proteomes" id="UP000279259"/>
    </source>
</evidence>
<comment type="similarity">
    <text evidence="4">Belongs to the eIF-2-beta/eIF-5 family.</text>
</comment>
<dbReference type="Pfam" id="PF01873">
    <property type="entry name" value="eIF-5_eIF-2B"/>
    <property type="match status" value="1"/>
</dbReference>
<dbReference type="InterPro" id="IPR016190">
    <property type="entry name" value="Transl_init_fac_IF2/IF5_Zn-bd"/>
</dbReference>
<dbReference type="GO" id="GO:0031369">
    <property type="term" value="F:translation initiation factor binding"/>
    <property type="evidence" value="ECO:0007669"/>
    <property type="project" value="TreeGrafter"/>
</dbReference>
<evidence type="ECO:0000256" key="13">
    <source>
        <dbReference type="ARBA" id="ARBA00023136"/>
    </source>
</evidence>
<keyword evidence="9" id="KW-0276">Fatty acid metabolism</keyword>
<evidence type="ECO:0000256" key="4">
    <source>
        <dbReference type="ARBA" id="ARBA00010397"/>
    </source>
</evidence>
<evidence type="ECO:0000256" key="2">
    <source>
        <dbReference type="ARBA" id="ARBA00005194"/>
    </source>
</evidence>
<gene>
    <name evidence="19" type="ORF">EHS25_006278</name>
</gene>
<evidence type="ECO:0000256" key="9">
    <source>
        <dbReference type="ARBA" id="ARBA00022832"/>
    </source>
</evidence>
<dbReference type="GO" id="GO:0006633">
    <property type="term" value="P:fatty acid biosynthetic process"/>
    <property type="evidence" value="ECO:0007669"/>
    <property type="project" value="UniProtKB-UniPathway"/>
</dbReference>
<accession>A0A427YRD9</accession>
<dbReference type="GO" id="GO:0016020">
    <property type="term" value="C:membrane"/>
    <property type="evidence" value="ECO:0007669"/>
    <property type="project" value="UniProtKB-SubCell"/>
</dbReference>
<evidence type="ECO:0000256" key="14">
    <source>
        <dbReference type="ARBA" id="ARBA00023160"/>
    </source>
</evidence>
<dbReference type="GO" id="GO:0001731">
    <property type="term" value="P:formation of translation preinitiation complex"/>
    <property type="evidence" value="ECO:0007669"/>
    <property type="project" value="TreeGrafter"/>
</dbReference>
<comment type="subcellular location">
    <subcellularLocation>
        <location evidence="1">Membrane</location>
        <topology evidence="1">Multi-pass membrane protein</topology>
    </subcellularLocation>
</comment>
<feature type="domain" description="Translation initiation factor IF2/IF5" evidence="18">
    <location>
        <begin position="215"/>
        <end position="324"/>
    </location>
</feature>
<evidence type="ECO:0000259" key="18">
    <source>
        <dbReference type="SMART" id="SM00653"/>
    </source>
</evidence>
<proteinExistence type="inferred from homology"/>
<name>A0A427YRD9_9TREE</name>
<evidence type="ECO:0000256" key="11">
    <source>
        <dbReference type="ARBA" id="ARBA00022989"/>
    </source>
</evidence>
<evidence type="ECO:0000256" key="8">
    <source>
        <dbReference type="ARBA" id="ARBA00022692"/>
    </source>
</evidence>
<feature type="region of interest" description="Disordered" evidence="16">
    <location>
        <begin position="141"/>
        <end position="175"/>
    </location>
</feature>
<comment type="pathway">
    <text evidence="2">Lipid metabolism; fatty acid biosynthesis.</text>
</comment>
<evidence type="ECO:0000256" key="10">
    <source>
        <dbReference type="ARBA" id="ARBA00022917"/>
    </source>
</evidence>
<dbReference type="EC" id="4.2.1.134" evidence="5"/>
<dbReference type="STRING" id="1890683.A0A427YRD9"/>
<dbReference type="GO" id="GO:0005850">
    <property type="term" value="C:eukaryotic translation initiation factor 2 complex"/>
    <property type="evidence" value="ECO:0007669"/>
    <property type="project" value="TreeGrafter"/>
</dbReference>
<keyword evidence="12" id="KW-0443">Lipid metabolism</keyword>
<dbReference type="PANTHER" id="PTHR23001:SF3">
    <property type="entry name" value="EUKARYOTIC TRANSLATION INITIATION FACTOR 2 SUBUNIT 2"/>
    <property type="match status" value="1"/>
</dbReference>
<keyword evidence="7" id="KW-0396">Initiation factor</keyword>
<dbReference type="InterPro" id="IPR045196">
    <property type="entry name" value="IF2/IF5"/>
</dbReference>
<dbReference type="FunFam" id="3.30.30.170:FF:000001">
    <property type="entry name" value="Eukaryotic translation initiation factor 2 subunit"/>
    <property type="match status" value="1"/>
</dbReference>
<reference evidence="19 20" key="1">
    <citation type="submission" date="2018-11" db="EMBL/GenBank/DDBJ databases">
        <title>Genome sequence of Saitozyma podzolica DSM 27192.</title>
        <authorList>
            <person name="Aliyu H."/>
            <person name="Gorte O."/>
            <person name="Ochsenreither K."/>
        </authorList>
    </citation>
    <scope>NUCLEOTIDE SEQUENCE [LARGE SCALE GENOMIC DNA]</scope>
    <source>
        <strain evidence="19 20">DSM 27192</strain>
    </source>
</reference>
<evidence type="ECO:0000256" key="7">
    <source>
        <dbReference type="ARBA" id="ARBA00022540"/>
    </source>
</evidence>
<evidence type="ECO:0000256" key="17">
    <source>
        <dbReference type="SAM" id="Phobius"/>
    </source>
</evidence>
<keyword evidence="6" id="KW-0444">Lipid biosynthesis</keyword>
<comment type="caution">
    <text evidence="19">The sequence shown here is derived from an EMBL/GenBank/DDBJ whole genome shotgun (WGS) entry which is preliminary data.</text>
</comment>
<dbReference type="InterPro" id="IPR007482">
    <property type="entry name" value="Tyr_Pase-like_PTPLA"/>
</dbReference>
<dbReference type="GO" id="GO:0003729">
    <property type="term" value="F:mRNA binding"/>
    <property type="evidence" value="ECO:0007669"/>
    <property type="project" value="TreeGrafter"/>
</dbReference>
<feature type="compositionally biased region" description="Acidic residues" evidence="16">
    <location>
        <begin position="143"/>
        <end position="164"/>
    </location>
</feature>
<evidence type="ECO:0000256" key="16">
    <source>
        <dbReference type="SAM" id="MobiDB-lite"/>
    </source>
</evidence>
<evidence type="ECO:0000313" key="19">
    <source>
        <dbReference type="EMBL" id="RSH93632.1"/>
    </source>
</evidence>
<evidence type="ECO:0000256" key="15">
    <source>
        <dbReference type="ARBA" id="ARBA00023239"/>
    </source>
</evidence>
<dbReference type="SUPFAM" id="SSF75689">
    <property type="entry name" value="Zinc-binding domain of translation initiation factor 2 beta"/>
    <property type="match status" value="1"/>
</dbReference>
<keyword evidence="13 17" id="KW-0472">Membrane</keyword>
<keyword evidence="10" id="KW-0648">Protein biosynthesis</keyword>
<comment type="similarity">
    <text evidence="3">Belongs to the very long-chain fatty acids dehydratase HACD family.</text>
</comment>
<evidence type="ECO:0000256" key="3">
    <source>
        <dbReference type="ARBA" id="ARBA00007811"/>
    </source>
</evidence>
<dbReference type="AlphaFoldDB" id="A0A427YRD9"/>
<dbReference type="GO" id="GO:0102158">
    <property type="term" value="F:very-long-chain (3R)-3-hydroxyacyl-CoA dehydratase activity"/>
    <property type="evidence" value="ECO:0007669"/>
    <property type="project" value="UniProtKB-EC"/>
</dbReference>
<keyword evidence="20" id="KW-1185">Reference proteome</keyword>
<feature type="compositionally biased region" description="Low complexity" evidence="16">
    <location>
        <begin position="54"/>
        <end position="63"/>
    </location>
</feature>